<keyword evidence="2" id="KW-1185">Reference proteome</keyword>
<organism evidence="1 2">
    <name type="scientific">Tindallia magadiensis</name>
    <dbReference type="NCBI Taxonomy" id="69895"/>
    <lineage>
        <taxon>Bacteria</taxon>
        <taxon>Bacillati</taxon>
        <taxon>Bacillota</taxon>
        <taxon>Clostridia</taxon>
        <taxon>Peptostreptococcales</taxon>
        <taxon>Tindalliaceae</taxon>
        <taxon>Tindallia</taxon>
    </lineage>
</organism>
<proteinExistence type="predicted"/>
<dbReference type="Proteomes" id="UP000199287">
    <property type="component" value="Unassembled WGS sequence"/>
</dbReference>
<dbReference type="STRING" id="69895.SAMN05192551_106227"/>
<dbReference type="AlphaFoldDB" id="A0A1I3FLE2"/>
<accession>A0A1I3FLE2</accession>
<evidence type="ECO:0000313" key="2">
    <source>
        <dbReference type="Proteomes" id="UP000199287"/>
    </source>
</evidence>
<gene>
    <name evidence="1" type="ORF">SAMN05192551_106227</name>
</gene>
<dbReference type="EMBL" id="FOQA01000006">
    <property type="protein sequence ID" value="SFI12043.1"/>
    <property type="molecule type" value="Genomic_DNA"/>
</dbReference>
<sequence>MLTIKCAKCKRKLFKYHKIGNGSVIKCHKIRIKQVYQLNKNYQMFSCACGNNIGKDEGSFIKMNRTGFTYSGTKE</sequence>
<evidence type="ECO:0000313" key="1">
    <source>
        <dbReference type="EMBL" id="SFI12043.1"/>
    </source>
</evidence>
<protein>
    <submittedName>
        <fullName evidence="1">Uncharacterized protein</fullName>
    </submittedName>
</protein>
<dbReference type="OrthoDB" id="5471847at2"/>
<name>A0A1I3FLE2_9FIRM</name>
<reference evidence="2" key="1">
    <citation type="submission" date="2016-10" db="EMBL/GenBank/DDBJ databases">
        <authorList>
            <person name="Varghese N."/>
            <person name="Submissions S."/>
        </authorList>
    </citation>
    <scope>NUCLEOTIDE SEQUENCE [LARGE SCALE GENOMIC DNA]</scope>
    <source>
        <strain evidence="2">Z-7934</strain>
    </source>
</reference>